<gene>
    <name evidence="2" type="ORF">ECRASSUSDP1_LOCUS26134</name>
</gene>
<dbReference type="GO" id="GO:0005829">
    <property type="term" value="C:cytosol"/>
    <property type="evidence" value="ECO:0007669"/>
    <property type="project" value="TreeGrafter"/>
</dbReference>
<protein>
    <recommendedName>
        <fullName evidence="1">Ubiquitin-like domain-containing protein</fullName>
    </recommendedName>
</protein>
<evidence type="ECO:0000259" key="1">
    <source>
        <dbReference type="PROSITE" id="PS50053"/>
    </source>
</evidence>
<dbReference type="InterPro" id="IPR000626">
    <property type="entry name" value="Ubiquitin-like_dom"/>
</dbReference>
<keyword evidence="3" id="KW-1185">Reference proteome</keyword>
<dbReference type="InterPro" id="IPR015496">
    <property type="entry name" value="Ubiquilin"/>
</dbReference>
<dbReference type="SMART" id="SM00213">
    <property type="entry name" value="UBQ"/>
    <property type="match status" value="1"/>
</dbReference>
<dbReference type="AlphaFoldDB" id="A0AAD1Y4J6"/>
<dbReference type="PANTHER" id="PTHR10677">
    <property type="entry name" value="UBIQUILIN"/>
    <property type="match status" value="1"/>
</dbReference>
<dbReference type="Proteomes" id="UP001295684">
    <property type="component" value="Unassembled WGS sequence"/>
</dbReference>
<organism evidence="2 3">
    <name type="scientific">Euplotes crassus</name>
    <dbReference type="NCBI Taxonomy" id="5936"/>
    <lineage>
        <taxon>Eukaryota</taxon>
        <taxon>Sar</taxon>
        <taxon>Alveolata</taxon>
        <taxon>Ciliophora</taxon>
        <taxon>Intramacronucleata</taxon>
        <taxon>Spirotrichea</taxon>
        <taxon>Hypotrichia</taxon>
        <taxon>Euplotida</taxon>
        <taxon>Euplotidae</taxon>
        <taxon>Moneuplotes</taxon>
    </lineage>
</organism>
<dbReference type="PROSITE" id="PS50053">
    <property type="entry name" value="UBIQUITIN_2"/>
    <property type="match status" value="1"/>
</dbReference>
<proteinExistence type="predicted"/>
<dbReference type="PANTHER" id="PTHR10677:SF3">
    <property type="entry name" value="FI07626P-RELATED"/>
    <property type="match status" value="1"/>
</dbReference>
<evidence type="ECO:0000313" key="2">
    <source>
        <dbReference type="EMBL" id="CAI2384600.1"/>
    </source>
</evidence>
<dbReference type="SUPFAM" id="SSF54236">
    <property type="entry name" value="Ubiquitin-like"/>
    <property type="match status" value="1"/>
</dbReference>
<dbReference type="InterPro" id="IPR029071">
    <property type="entry name" value="Ubiquitin-like_domsf"/>
</dbReference>
<dbReference type="Pfam" id="PF00240">
    <property type="entry name" value="ubiquitin"/>
    <property type="match status" value="1"/>
</dbReference>
<accession>A0AAD1Y4J6</accession>
<name>A0AAD1Y4J6_EUPCR</name>
<dbReference type="GO" id="GO:0031593">
    <property type="term" value="F:polyubiquitin modification-dependent protein binding"/>
    <property type="evidence" value="ECO:0007669"/>
    <property type="project" value="TreeGrafter"/>
</dbReference>
<reference evidence="2" key="1">
    <citation type="submission" date="2023-07" db="EMBL/GenBank/DDBJ databases">
        <authorList>
            <consortium name="AG Swart"/>
            <person name="Singh M."/>
            <person name="Singh A."/>
            <person name="Seah K."/>
            <person name="Emmerich C."/>
        </authorList>
    </citation>
    <scope>NUCLEOTIDE SEQUENCE</scope>
    <source>
        <strain evidence="2">DP1</strain>
    </source>
</reference>
<dbReference type="Gene3D" id="3.10.20.90">
    <property type="entry name" value="Phosphatidylinositol 3-kinase Catalytic Subunit, Chain A, domain 1"/>
    <property type="match status" value="1"/>
</dbReference>
<dbReference type="EMBL" id="CAMPGE010026935">
    <property type="protein sequence ID" value="CAI2384600.1"/>
    <property type="molecule type" value="Genomic_DNA"/>
</dbReference>
<evidence type="ECO:0000313" key="3">
    <source>
        <dbReference type="Proteomes" id="UP001295684"/>
    </source>
</evidence>
<dbReference type="GO" id="GO:0006511">
    <property type="term" value="P:ubiquitin-dependent protein catabolic process"/>
    <property type="evidence" value="ECO:0007669"/>
    <property type="project" value="TreeGrafter"/>
</dbReference>
<feature type="domain" description="Ubiquitin-like" evidence="1">
    <location>
        <begin position="7"/>
        <end position="83"/>
    </location>
</feature>
<comment type="caution">
    <text evidence="2">The sequence shown here is derived from an EMBL/GenBank/DDBJ whole genome shotgun (WGS) entry which is preliminary data.</text>
</comment>
<sequence>MNNSEPISVSLKGANNAQYTIITDLNETVADFKKKVEEKTHARMEHQKLAYKGKALSKDDVTLKDAEFINCATVHMMAVVKGGLF</sequence>